<dbReference type="EMBL" id="LQZG01000004">
    <property type="protein sequence ID" value="OAB86530.1"/>
    <property type="molecule type" value="Genomic_DNA"/>
</dbReference>
<sequence>MASLQRARTLVVGGMRALVTGDPVARRRVLAPLRARVRPTRLGDVDPLLAAYARAGEQIGVDDVVATGLRTKGALLRDVAGLLAERTGSPSWRAGHAELLLVGDDGQDVRAGVDVVSRLVADGAADQLTGRQALLYAHALLRGMRGAAEPGPLVVAGPGEQQLRRELALLTTLSADERADLETDLAHPDLGGDEATWWSGVTRRWREAGMLVPRLLDDDEIADVVGAEAVAAFEELPVLDRVGPDPAELAVLREGLPGRVREAGGDPADLPLVSVVVTAYRPGPWLTTAIRALLDQTWPQVEVVVVDDASGPEHAETIARAAALHPRARVVTRESNGGAYRARNDGVAAATGEYVAFLDADDWIHPERVERALLPLLADPDLPMTRSLALRGDDRLHLAWPGYPAVRHNAAGPMLRRSTLTLVGPFDEVRKSADSEYDARVVAVTGVEPPTIEPALQLTRLRPGSLSRSDFGVGWGVGGRLAYRSAYKAWHRTLPKGEPVTMGERAPFAAPRAWTSDAPHPRVDVLVVDDAADTMVDPASLAADLEALAAGGLRVALLHRENPARMRLYRKGLQAAVRRLVDAGTVTQVHPEEAVEAVVVWVRTPEVAVARRPAPLVSAGAVLVGEPDGAHTHRVTLAWTRAAVEDELATWGVPAPRWVPAAAARDEVAVQVRPRT</sequence>
<dbReference type="InterPro" id="IPR001173">
    <property type="entry name" value="Glyco_trans_2-like"/>
</dbReference>
<dbReference type="RefSeq" id="WP_068277454.1">
    <property type="nucleotide sequence ID" value="NZ_LQZG01000004.1"/>
</dbReference>
<feature type="domain" description="Glycosyltransferase 2-like" evidence="1">
    <location>
        <begin position="274"/>
        <end position="380"/>
    </location>
</feature>
<dbReference type="InterPro" id="IPR029044">
    <property type="entry name" value="Nucleotide-diphossugar_trans"/>
</dbReference>
<dbReference type="Pfam" id="PF00535">
    <property type="entry name" value="Glycos_transf_2"/>
    <property type="match status" value="1"/>
</dbReference>
<accession>A0A176QA19</accession>
<gene>
    <name evidence="2" type="ORF">AWH69_14500</name>
</gene>
<dbReference type="STRING" id="262209.AWH69_14500"/>
<dbReference type="PANTHER" id="PTHR43685">
    <property type="entry name" value="GLYCOSYLTRANSFERASE"/>
    <property type="match status" value="1"/>
</dbReference>
<comment type="caution">
    <text evidence="2">The sequence shown here is derived from an EMBL/GenBank/DDBJ whole genome shotgun (WGS) entry which is preliminary data.</text>
</comment>
<evidence type="ECO:0000313" key="3">
    <source>
        <dbReference type="Proteomes" id="UP000076976"/>
    </source>
</evidence>
<name>A0A176QA19_9MICO</name>
<evidence type="ECO:0000313" key="2">
    <source>
        <dbReference type="EMBL" id="OAB86530.1"/>
    </source>
</evidence>
<reference evidence="2 3" key="1">
    <citation type="submission" date="2016-01" db="EMBL/GenBank/DDBJ databases">
        <title>Janibacter melonis strain CD11_4 genome sequencing and assembly.</title>
        <authorList>
            <person name="Nair G.R."/>
            <person name="Kaur G."/>
            <person name="Chander A.M."/>
            <person name="Mayilraj S."/>
        </authorList>
    </citation>
    <scope>NUCLEOTIDE SEQUENCE [LARGE SCALE GENOMIC DNA]</scope>
    <source>
        <strain evidence="2 3">CD11-4</strain>
    </source>
</reference>
<dbReference type="SUPFAM" id="SSF53448">
    <property type="entry name" value="Nucleotide-diphospho-sugar transferases"/>
    <property type="match status" value="1"/>
</dbReference>
<dbReference type="CDD" id="cd00761">
    <property type="entry name" value="Glyco_tranf_GTA_type"/>
    <property type="match status" value="1"/>
</dbReference>
<organism evidence="2 3">
    <name type="scientific">Janibacter melonis</name>
    <dbReference type="NCBI Taxonomy" id="262209"/>
    <lineage>
        <taxon>Bacteria</taxon>
        <taxon>Bacillati</taxon>
        <taxon>Actinomycetota</taxon>
        <taxon>Actinomycetes</taxon>
        <taxon>Micrococcales</taxon>
        <taxon>Intrasporangiaceae</taxon>
        <taxon>Janibacter</taxon>
    </lineage>
</organism>
<proteinExistence type="predicted"/>
<protein>
    <recommendedName>
        <fullName evidence="1">Glycosyltransferase 2-like domain-containing protein</fullName>
    </recommendedName>
</protein>
<keyword evidence="3" id="KW-1185">Reference proteome</keyword>
<dbReference type="Gene3D" id="3.90.550.10">
    <property type="entry name" value="Spore Coat Polysaccharide Biosynthesis Protein SpsA, Chain A"/>
    <property type="match status" value="1"/>
</dbReference>
<dbReference type="InterPro" id="IPR050834">
    <property type="entry name" value="Glycosyltransf_2"/>
</dbReference>
<dbReference type="PANTHER" id="PTHR43685:SF11">
    <property type="entry name" value="GLYCOSYLTRANSFERASE TAGX-RELATED"/>
    <property type="match status" value="1"/>
</dbReference>
<dbReference type="Proteomes" id="UP000076976">
    <property type="component" value="Unassembled WGS sequence"/>
</dbReference>
<evidence type="ECO:0000259" key="1">
    <source>
        <dbReference type="Pfam" id="PF00535"/>
    </source>
</evidence>
<dbReference type="AlphaFoldDB" id="A0A176QA19"/>